<sequence>MVLCLLSIKLIVHCFFVVTFKVLDCILEIVYLRSLSKKRHFGGGRPPTNSESGIVSTLVTEAFTFKCPIQKTSTVPPKTGDNIAFNFPPPPISKSHMALVIDKWCKSSSPVNFEEAGCAVCGQLTLRTDLSALKNMKNYLHVLEAQSVTRAFRTSPDESISEIEGPVLDKSAGDNICNNCRSSLRAGNVPKLALCRGLWLGVIPDELKGLTFYEKMLIARVVRHTKCFVRVQKGSTNYSKLVSNVIAFENPIPKIY</sequence>
<feature type="domain" description="DUF6570" evidence="1">
    <location>
        <begin position="187"/>
        <end position="254"/>
    </location>
</feature>
<dbReference type="EMBL" id="JANVFS010000059">
    <property type="protein sequence ID" value="KAJ4464445.1"/>
    <property type="molecule type" value="Genomic_DNA"/>
</dbReference>
<dbReference type="AlphaFoldDB" id="A0A9W9DD70"/>
<accession>A0A9W9DD70</accession>
<proteinExistence type="predicted"/>
<name>A0A9W9DD70_9AGAR</name>
<dbReference type="Proteomes" id="UP001150238">
    <property type="component" value="Unassembled WGS sequence"/>
</dbReference>
<evidence type="ECO:0000313" key="2">
    <source>
        <dbReference type="EMBL" id="KAJ4464445.1"/>
    </source>
</evidence>
<gene>
    <name evidence="2" type="ORF">C8J55DRAFT_442373</name>
</gene>
<evidence type="ECO:0000259" key="1">
    <source>
        <dbReference type="Pfam" id="PF20209"/>
    </source>
</evidence>
<organism evidence="2 3">
    <name type="scientific">Lentinula lateritia</name>
    <dbReference type="NCBI Taxonomy" id="40482"/>
    <lineage>
        <taxon>Eukaryota</taxon>
        <taxon>Fungi</taxon>
        <taxon>Dikarya</taxon>
        <taxon>Basidiomycota</taxon>
        <taxon>Agaricomycotina</taxon>
        <taxon>Agaricomycetes</taxon>
        <taxon>Agaricomycetidae</taxon>
        <taxon>Agaricales</taxon>
        <taxon>Marasmiineae</taxon>
        <taxon>Omphalotaceae</taxon>
        <taxon>Lentinula</taxon>
    </lineage>
</organism>
<dbReference type="InterPro" id="IPR046700">
    <property type="entry name" value="DUF6570"/>
</dbReference>
<dbReference type="Pfam" id="PF20209">
    <property type="entry name" value="DUF6570"/>
    <property type="match status" value="1"/>
</dbReference>
<feature type="non-terminal residue" evidence="2">
    <location>
        <position position="256"/>
    </location>
</feature>
<reference evidence="2" key="2">
    <citation type="journal article" date="2023" name="Proc. Natl. Acad. Sci. U.S.A.">
        <title>A global phylogenomic analysis of the shiitake genus Lentinula.</title>
        <authorList>
            <person name="Sierra-Patev S."/>
            <person name="Min B."/>
            <person name="Naranjo-Ortiz M."/>
            <person name="Looney B."/>
            <person name="Konkel Z."/>
            <person name="Slot J.C."/>
            <person name="Sakamoto Y."/>
            <person name="Steenwyk J.L."/>
            <person name="Rokas A."/>
            <person name="Carro J."/>
            <person name="Camarero S."/>
            <person name="Ferreira P."/>
            <person name="Molpeceres G."/>
            <person name="Ruiz-Duenas F.J."/>
            <person name="Serrano A."/>
            <person name="Henrissat B."/>
            <person name="Drula E."/>
            <person name="Hughes K.W."/>
            <person name="Mata J.L."/>
            <person name="Ishikawa N.K."/>
            <person name="Vargas-Isla R."/>
            <person name="Ushijima S."/>
            <person name="Smith C.A."/>
            <person name="Donoghue J."/>
            <person name="Ahrendt S."/>
            <person name="Andreopoulos W."/>
            <person name="He G."/>
            <person name="LaButti K."/>
            <person name="Lipzen A."/>
            <person name="Ng V."/>
            <person name="Riley R."/>
            <person name="Sandor L."/>
            <person name="Barry K."/>
            <person name="Martinez A.T."/>
            <person name="Xiao Y."/>
            <person name="Gibbons J.G."/>
            <person name="Terashima K."/>
            <person name="Grigoriev I.V."/>
            <person name="Hibbett D."/>
        </authorList>
    </citation>
    <scope>NUCLEOTIDE SEQUENCE</scope>
    <source>
        <strain evidence="2">Sp2 HRB7682 ss15</strain>
    </source>
</reference>
<evidence type="ECO:0000313" key="3">
    <source>
        <dbReference type="Proteomes" id="UP001150238"/>
    </source>
</evidence>
<reference evidence="2" key="1">
    <citation type="submission" date="2022-08" db="EMBL/GenBank/DDBJ databases">
        <authorList>
            <consortium name="DOE Joint Genome Institute"/>
            <person name="Min B."/>
            <person name="Riley R."/>
            <person name="Sierra-Patev S."/>
            <person name="Naranjo-Ortiz M."/>
            <person name="Looney B."/>
            <person name="Konkel Z."/>
            <person name="Slot J.C."/>
            <person name="Sakamoto Y."/>
            <person name="Steenwyk J.L."/>
            <person name="Rokas A."/>
            <person name="Carro J."/>
            <person name="Camarero S."/>
            <person name="Ferreira P."/>
            <person name="Molpeceres G."/>
            <person name="Ruiz-Duenas F.J."/>
            <person name="Serrano A."/>
            <person name="Henrissat B."/>
            <person name="Drula E."/>
            <person name="Hughes K.W."/>
            <person name="Mata J.L."/>
            <person name="Ishikawa N.K."/>
            <person name="Vargas-Isla R."/>
            <person name="Ushijima S."/>
            <person name="Smith C.A."/>
            <person name="Ahrendt S."/>
            <person name="Andreopoulos W."/>
            <person name="He G."/>
            <person name="Labutti K."/>
            <person name="Lipzen A."/>
            <person name="Ng V."/>
            <person name="Sandor L."/>
            <person name="Barry K."/>
            <person name="Martinez A.T."/>
            <person name="Xiao Y."/>
            <person name="Gibbons J.G."/>
            <person name="Terashima K."/>
            <person name="Hibbett D.S."/>
            <person name="Grigoriev I.V."/>
        </authorList>
    </citation>
    <scope>NUCLEOTIDE SEQUENCE</scope>
    <source>
        <strain evidence="2">Sp2 HRB7682 ss15</strain>
    </source>
</reference>
<protein>
    <recommendedName>
        <fullName evidence="1">DUF6570 domain-containing protein</fullName>
    </recommendedName>
</protein>
<comment type="caution">
    <text evidence="2">The sequence shown here is derived from an EMBL/GenBank/DDBJ whole genome shotgun (WGS) entry which is preliminary data.</text>
</comment>